<protein>
    <submittedName>
        <fullName evidence="2">Uncharacterized protein</fullName>
    </submittedName>
</protein>
<feature type="region of interest" description="Disordered" evidence="1">
    <location>
        <begin position="80"/>
        <end position="109"/>
    </location>
</feature>
<evidence type="ECO:0000313" key="3">
    <source>
        <dbReference type="Proteomes" id="UP000094526"/>
    </source>
</evidence>
<comment type="caution">
    <text evidence="2">The sequence shown here is derived from an EMBL/GenBank/DDBJ whole genome shotgun (WGS) entry which is preliminary data.</text>
</comment>
<dbReference type="EMBL" id="LGRB01000012">
    <property type="protein sequence ID" value="OCT48152.1"/>
    <property type="molecule type" value="Genomic_DNA"/>
</dbReference>
<accession>A0A1C1CI76</accession>
<dbReference type="Proteomes" id="UP000094526">
    <property type="component" value="Unassembled WGS sequence"/>
</dbReference>
<dbReference type="AlphaFoldDB" id="A0A1C1CI76"/>
<organism evidence="2 3">
    <name type="scientific">Cladophialophora carrionii</name>
    <dbReference type="NCBI Taxonomy" id="86049"/>
    <lineage>
        <taxon>Eukaryota</taxon>
        <taxon>Fungi</taxon>
        <taxon>Dikarya</taxon>
        <taxon>Ascomycota</taxon>
        <taxon>Pezizomycotina</taxon>
        <taxon>Eurotiomycetes</taxon>
        <taxon>Chaetothyriomycetidae</taxon>
        <taxon>Chaetothyriales</taxon>
        <taxon>Herpotrichiellaceae</taxon>
        <taxon>Cladophialophora</taxon>
    </lineage>
</organism>
<proteinExistence type="predicted"/>
<dbReference type="VEuPathDB" id="FungiDB:CLCR_04443"/>
<evidence type="ECO:0000313" key="2">
    <source>
        <dbReference type="EMBL" id="OCT48152.1"/>
    </source>
</evidence>
<gene>
    <name evidence="2" type="ORF">CLCR_04443</name>
</gene>
<reference evidence="3" key="1">
    <citation type="submission" date="2015-07" db="EMBL/GenBank/DDBJ databases">
        <authorList>
            <person name="Teixeira M.M."/>
            <person name="Souza R.C."/>
            <person name="Almeida L.G."/>
            <person name="Vicente V.A."/>
            <person name="de Hoog S."/>
            <person name="Bocca A.L."/>
            <person name="de Almeida S.R."/>
            <person name="Vasconcelos A.T."/>
            <person name="Felipe M.S."/>
        </authorList>
    </citation>
    <scope>NUCLEOTIDE SEQUENCE [LARGE SCALE GENOMIC DNA]</scope>
    <source>
        <strain evidence="3">KSF</strain>
    </source>
</reference>
<name>A0A1C1CI76_9EURO</name>
<evidence type="ECO:0000256" key="1">
    <source>
        <dbReference type="SAM" id="MobiDB-lite"/>
    </source>
</evidence>
<keyword evidence="3" id="KW-1185">Reference proteome</keyword>
<feature type="compositionally biased region" description="Low complexity" evidence="1">
    <location>
        <begin position="89"/>
        <end position="100"/>
    </location>
</feature>
<sequence length="109" mass="11425">MAGSERIEVGASVRVDRTRNWSGGMKAYSGRNGISSVKKRTLRSALCVRGGQGLSEAPPGVFERPNRKLDIADSLHISDEGCDSYANVGSARGRSPSAGSENGGELCTP</sequence>